<protein>
    <recommendedName>
        <fullName evidence="3">Outer membrane protein beta-barrel domain-containing protein</fullName>
    </recommendedName>
</protein>
<dbReference type="KEGG" id="bchi:OY14_01850"/>
<sequence length="220" mass="25841">MRRNFFFFFVFMFSVLKIYSGVPGYLNVYNGVGVGVDNFTKDLFFYERLKYQFFSGLGVNVSQNFAFGGEFNLDIKFLPSYTSYAKEIMFMLDNQTYWKYPSNYFIVKDVSVSVRMYGNYFFLPYTPMFSLIFFTGLKFSYIGAKTYFIDSNGWTLLNNVFFGVDIGARINIEFIFLEYSASPIFYNRLLLLNQMHKVTLGFIFQFDVATENDKEILSIL</sequence>
<gene>
    <name evidence="1" type="ORF">OY14_01850</name>
</gene>
<reference evidence="1 2" key="1">
    <citation type="journal article" date="2015" name="Genome Announc.">
        <title>Genome Sequence of Borrelia chilensis VA1, a South American Member of the Lyme Borreliosis Group.</title>
        <authorList>
            <person name="Huang W."/>
            <person name="Ojaimi C."/>
            <person name="Fallon J.T."/>
            <person name="Travisany D."/>
            <person name="Maass A."/>
            <person name="Ivanova L."/>
            <person name="Tomova A."/>
            <person name="Gonzalez-Acuna D."/>
            <person name="Godfrey H.P."/>
            <person name="Cabello F.C."/>
        </authorList>
    </citation>
    <scope>NUCLEOTIDE SEQUENCE [LARGE SCALE GENOMIC DNA]</scope>
    <source>
        <strain evidence="1 2">VA1</strain>
    </source>
</reference>
<evidence type="ECO:0000313" key="2">
    <source>
        <dbReference type="Proteomes" id="UP000030940"/>
    </source>
</evidence>
<dbReference type="EMBL" id="CP009910">
    <property type="protein sequence ID" value="AJA90199.1"/>
    <property type="molecule type" value="Genomic_DNA"/>
</dbReference>
<evidence type="ECO:0000313" key="1">
    <source>
        <dbReference type="EMBL" id="AJA90199.1"/>
    </source>
</evidence>
<dbReference type="AlphaFoldDB" id="A0A0A7UVF4"/>
<name>A0A0A7UVF4_9SPIR</name>
<dbReference type="HOGENOM" id="CLU_1253935_0_0_12"/>
<keyword evidence="2" id="KW-1185">Reference proteome</keyword>
<dbReference type="Proteomes" id="UP000030940">
    <property type="component" value="Chromosome"/>
</dbReference>
<dbReference type="STRING" id="1245910.OY14_01850"/>
<accession>A0A0A7UVF4</accession>
<proteinExistence type="predicted"/>
<organism evidence="1 2">
    <name type="scientific">Borreliella chilensis</name>
    <dbReference type="NCBI Taxonomy" id="1245910"/>
    <lineage>
        <taxon>Bacteria</taxon>
        <taxon>Pseudomonadati</taxon>
        <taxon>Spirochaetota</taxon>
        <taxon>Spirochaetia</taxon>
        <taxon>Spirochaetales</taxon>
        <taxon>Borreliaceae</taxon>
        <taxon>Borreliella</taxon>
    </lineage>
</organism>
<evidence type="ECO:0008006" key="3">
    <source>
        <dbReference type="Google" id="ProtNLM"/>
    </source>
</evidence>